<feature type="compositionally biased region" description="Basic residues" evidence="1">
    <location>
        <begin position="56"/>
        <end position="69"/>
    </location>
</feature>
<dbReference type="KEGG" id="psoj:PHYSODRAFT_251633"/>
<organism evidence="2 3">
    <name type="scientific">Phytophthora sojae (strain P6497)</name>
    <name type="common">Soybean stem and root rot agent</name>
    <name type="synonym">Phytophthora megasperma f. sp. glycines</name>
    <dbReference type="NCBI Taxonomy" id="1094619"/>
    <lineage>
        <taxon>Eukaryota</taxon>
        <taxon>Sar</taxon>
        <taxon>Stramenopiles</taxon>
        <taxon>Oomycota</taxon>
        <taxon>Peronosporomycetes</taxon>
        <taxon>Peronosporales</taxon>
        <taxon>Peronosporaceae</taxon>
        <taxon>Phytophthora</taxon>
    </lineage>
</organism>
<gene>
    <name evidence="2" type="ORF">PHYSODRAFT_251633</name>
</gene>
<evidence type="ECO:0000256" key="1">
    <source>
        <dbReference type="SAM" id="MobiDB-lite"/>
    </source>
</evidence>
<dbReference type="RefSeq" id="XP_009520383.1">
    <property type="nucleotide sequence ID" value="XM_009522088.1"/>
</dbReference>
<dbReference type="InParanoid" id="G4YXV2"/>
<sequence length="228" mass="26076">MIVPATKLAAAVGKRKRGTGSSRNQQRQAKRVAGRERNQAAAKKRKTSSGAITTKRTPKTTPRKRKTPVKPKPTWTFTTVKMKLRTFCKDEGLALAWDSVLRDMTKMVAEAYMLAAVHVVHCCEQGFDIPILARSFYQQCLSARVARREPDPQQGRHQSWLGMAHETQNHLQLNFYRRFKQYITLRYGLAGRDRYLVLKGILDPEYDGDNEIVLEYRELIPRNDEGAS</sequence>
<evidence type="ECO:0000313" key="3">
    <source>
        <dbReference type="Proteomes" id="UP000002640"/>
    </source>
</evidence>
<evidence type="ECO:0000313" key="2">
    <source>
        <dbReference type="EMBL" id="EGZ25095.1"/>
    </source>
</evidence>
<proteinExistence type="predicted"/>
<name>G4YXV2_PHYSP</name>
<dbReference type="AlphaFoldDB" id="G4YXV2"/>
<keyword evidence="3" id="KW-1185">Reference proteome</keyword>
<dbReference type="EMBL" id="JH159152">
    <property type="protein sequence ID" value="EGZ25095.1"/>
    <property type="molecule type" value="Genomic_DNA"/>
</dbReference>
<feature type="region of interest" description="Disordered" evidence="1">
    <location>
        <begin position="1"/>
        <end position="73"/>
    </location>
</feature>
<dbReference type="GeneID" id="20638174"/>
<accession>G4YXV2</accession>
<dbReference type="Proteomes" id="UP000002640">
    <property type="component" value="Unassembled WGS sequence"/>
</dbReference>
<reference evidence="2 3" key="1">
    <citation type="journal article" date="2006" name="Science">
        <title>Phytophthora genome sequences uncover evolutionary origins and mechanisms of pathogenesis.</title>
        <authorList>
            <person name="Tyler B.M."/>
            <person name="Tripathy S."/>
            <person name="Zhang X."/>
            <person name="Dehal P."/>
            <person name="Jiang R.H."/>
            <person name="Aerts A."/>
            <person name="Arredondo F.D."/>
            <person name="Baxter L."/>
            <person name="Bensasson D."/>
            <person name="Beynon J.L."/>
            <person name="Chapman J."/>
            <person name="Damasceno C.M."/>
            <person name="Dorrance A.E."/>
            <person name="Dou D."/>
            <person name="Dickerman A.W."/>
            <person name="Dubchak I.L."/>
            <person name="Garbelotto M."/>
            <person name="Gijzen M."/>
            <person name="Gordon S.G."/>
            <person name="Govers F."/>
            <person name="Grunwald N.J."/>
            <person name="Huang W."/>
            <person name="Ivors K.L."/>
            <person name="Jones R.W."/>
            <person name="Kamoun S."/>
            <person name="Krampis K."/>
            <person name="Lamour K.H."/>
            <person name="Lee M.K."/>
            <person name="McDonald W.H."/>
            <person name="Medina M."/>
            <person name="Meijer H.J."/>
            <person name="Nordberg E.K."/>
            <person name="Maclean D.J."/>
            <person name="Ospina-Giraldo M.D."/>
            <person name="Morris P.F."/>
            <person name="Phuntumart V."/>
            <person name="Putnam N.H."/>
            <person name="Rash S."/>
            <person name="Rose J.K."/>
            <person name="Sakihama Y."/>
            <person name="Salamov A.A."/>
            <person name="Savidor A."/>
            <person name="Scheuring C.F."/>
            <person name="Smith B.M."/>
            <person name="Sobral B.W."/>
            <person name="Terry A."/>
            <person name="Torto-Alalibo T.A."/>
            <person name="Win J."/>
            <person name="Xu Z."/>
            <person name="Zhang H."/>
            <person name="Grigoriev I.V."/>
            <person name="Rokhsar D.S."/>
            <person name="Boore J.L."/>
        </authorList>
    </citation>
    <scope>NUCLEOTIDE SEQUENCE [LARGE SCALE GENOMIC DNA]</scope>
    <source>
        <strain evidence="2 3">P6497</strain>
    </source>
</reference>
<protein>
    <submittedName>
        <fullName evidence="2">Uncharacterized protein</fullName>
    </submittedName>
</protein>